<evidence type="ECO:0000313" key="3">
    <source>
        <dbReference type="Proteomes" id="UP000783742"/>
    </source>
</evidence>
<organism evidence="2 3">
    <name type="scientific">Peptoniphilus ovalis</name>
    <dbReference type="NCBI Taxonomy" id="2841503"/>
    <lineage>
        <taxon>Bacteria</taxon>
        <taxon>Bacillati</taxon>
        <taxon>Bacillota</taxon>
        <taxon>Tissierellia</taxon>
        <taxon>Tissierellales</taxon>
        <taxon>Peptoniphilaceae</taxon>
        <taxon>Peptoniphilus</taxon>
    </lineage>
</organism>
<comment type="caution">
    <text evidence="2">The sequence shown here is derived from an EMBL/GenBank/DDBJ whole genome shotgun (WGS) entry which is preliminary data.</text>
</comment>
<feature type="domain" description="DUF4037" evidence="1">
    <location>
        <begin position="117"/>
        <end position="215"/>
    </location>
</feature>
<dbReference type="RefSeq" id="WP_216548681.1">
    <property type="nucleotide sequence ID" value="NZ_JAHLQO010000002.1"/>
</dbReference>
<dbReference type="EMBL" id="JAHLQO010000002">
    <property type="protein sequence ID" value="MBU5668839.1"/>
    <property type="molecule type" value="Genomic_DNA"/>
</dbReference>
<evidence type="ECO:0000259" key="1">
    <source>
        <dbReference type="Pfam" id="PF13228"/>
    </source>
</evidence>
<sequence length="303" mass="36048">MKGIEISKNFFNEYCLPKLNEKAPHLLNKINVGLVGEGSECFFLDDEISKDHDFDKGFSIFIEEKYYKKYRDELEEIYKSFFDGNYVQNSRKGVICTEDFYQKYTNKRYAPISNVDFLNIRESYLSVATNGEIFYGRNNLFMNMRKYYQKFYPKDVVYKKLAAYLFQMAQSGQYNLFRSLKRKDDMAVFFSKNEFINATFGALYLLSKNYMPYYKLRKRYLESKNYYPTELFIDLESIIYESDEEKLYYLVEKVCAYILNILKIREIVSTKDSFLVAAAEDVTKNIKDPIILRLPIMKGNFNV</sequence>
<accession>A0ABS6FFS0</accession>
<evidence type="ECO:0000313" key="2">
    <source>
        <dbReference type="EMBL" id="MBU5668839.1"/>
    </source>
</evidence>
<name>A0ABS6FFS0_9FIRM</name>
<dbReference type="InterPro" id="IPR025117">
    <property type="entry name" value="DUF4037"/>
</dbReference>
<reference evidence="2 3" key="1">
    <citation type="submission" date="2021-06" db="EMBL/GenBank/DDBJ databases">
        <authorList>
            <person name="Sun Q."/>
            <person name="Li D."/>
        </authorList>
    </citation>
    <scope>NUCLEOTIDE SEQUENCE [LARGE SCALE GENOMIC DNA]</scope>
    <source>
        <strain evidence="2 3">MSJ-1</strain>
    </source>
</reference>
<gene>
    <name evidence="2" type="ORF">KQI68_03190</name>
</gene>
<dbReference type="Proteomes" id="UP000783742">
    <property type="component" value="Unassembled WGS sequence"/>
</dbReference>
<protein>
    <submittedName>
        <fullName evidence="2">DUF4037 domain-containing protein</fullName>
    </submittedName>
</protein>
<keyword evidence="3" id="KW-1185">Reference proteome</keyword>
<proteinExistence type="predicted"/>
<dbReference type="Pfam" id="PF13228">
    <property type="entry name" value="DUF4037"/>
    <property type="match status" value="1"/>
</dbReference>